<comment type="caution">
    <text evidence="2">The sequence shown here is derived from an EMBL/GenBank/DDBJ whole genome shotgun (WGS) entry which is preliminary data.</text>
</comment>
<dbReference type="Proteomes" id="UP000735302">
    <property type="component" value="Unassembled WGS sequence"/>
</dbReference>
<protein>
    <submittedName>
        <fullName evidence="2">Uncharacterized protein</fullName>
    </submittedName>
</protein>
<feature type="compositionally biased region" description="Basic and acidic residues" evidence="1">
    <location>
        <begin position="35"/>
        <end position="44"/>
    </location>
</feature>
<dbReference type="AlphaFoldDB" id="A0AAV4CKR7"/>
<feature type="compositionally biased region" description="Basic and acidic residues" evidence="1">
    <location>
        <begin position="84"/>
        <end position="100"/>
    </location>
</feature>
<proteinExistence type="predicted"/>
<feature type="region of interest" description="Disordered" evidence="1">
    <location>
        <begin position="1"/>
        <end position="102"/>
    </location>
</feature>
<evidence type="ECO:0000256" key="1">
    <source>
        <dbReference type="SAM" id="MobiDB-lite"/>
    </source>
</evidence>
<keyword evidence="3" id="KW-1185">Reference proteome</keyword>
<dbReference type="EMBL" id="BLXT01006570">
    <property type="protein sequence ID" value="GFO32191.1"/>
    <property type="molecule type" value="Genomic_DNA"/>
</dbReference>
<organism evidence="2 3">
    <name type="scientific">Plakobranchus ocellatus</name>
    <dbReference type="NCBI Taxonomy" id="259542"/>
    <lineage>
        <taxon>Eukaryota</taxon>
        <taxon>Metazoa</taxon>
        <taxon>Spiralia</taxon>
        <taxon>Lophotrochozoa</taxon>
        <taxon>Mollusca</taxon>
        <taxon>Gastropoda</taxon>
        <taxon>Heterobranchia</taxon>
        <taxon>Euthyneura</taxon>
        <taxon>Panpulmonata</taxon>
        <taxon>Sacoglossa</taxon>
        <taxon>Placobranchoidea</taxon>
        <taxon>Plakobranchidae</taxon>
        <taxon>Plakobranchus</taxon>
    </lineage>
</organism>
<feature type="compositionally biased region" description="Basic and acidic residues" evidence="1">
    <location>
        <begin position="65"/>
        <end position="75"/>
    </location>
</feature>
<gene>
    <name evidence="2" type="ORF">PoB_005869600</name>
</gene>
<accession>A0AAV4CKR7</accession>
<evidence type="ECO:0000313" key="2">
    <source>
        <dbReference type="EMBL" id="GFO32191.1"/>
    </source>
</evidence>
<name>A0AAV4CKR7_9GAST</name>
<reference evidence="2 3" key="1">
    <citation type="journal article" date="2021" name="Elife">
        <title>Chloroplast acquisition without the gene transfer in kleptoplastic sea slugs, Plakobranchus ocellatus.</title>
        <authorList>
            <person name="Maeda T."/>
            <person name="Takahashi S."/>
            <person name="Yoshida T."/>
            <person name="Shimamura S."/>
            <person name="Takaki Y."/>
            <person name="Nagai Y."/>
            <person name="Toyoda A."/>
            <person name="Suzuki Y."/>
            <person name="Arimoto A."/>
            <person name="Ishii H."/>
            <person name="Satoh N."/>
            <person name="Nishiyama T."/>
            <person name="Hasebe M."/>
            <person name="Maruyama T."/>
            <person name="Minagawa J."/>
            <person name="Obokata J."/>
            <person name="Shigenobu S."/>
        </authorList>
    </citation>
    <scope>NUCLEOTIDE SEQUENCE [LARGE SCALE GENOMIC DNA]</scope>
</reference>
<sequence length="140" mass="16357">MVPLCKQVNGKLQKEEKCQRSSKSNDSAALSEIQGKQELEKVIDNKNNGGKTRIEWVNPEVPQSIDKDRETEKHLHNGPASEKTTNHKDNVHQQKDKDQPRLSIAKRLRIQLMLCNQQEDQARKMNRLNQARRSDDHWRR</sequence>
<evidence type="ECO:0000313" key="3">
    <source>
        <dbReference type="Proteomes" id="UP000735302"/>
    </source>
</evidence>